<sequence>MAYFLHEALRARTEPDLFRDAEHVLMRTTARANRGEAWSIPAEDVSCLERIVTLYDRYLATLPAHRFISARDRLQRFLAGKSVSPIATGESS</sequence>
<reference evidence="1 2" key="1">
    <citation type="submission" date="2020-08" db="EMBL/GenBank/DDBJ databases">
        <title>Genomic Encyclopedia of Type Strains, Phase IV (KMG-V): Genome sequencing to study the core and pangenomes of soil and plant-associated prokaryotes.</title>
        <authorList>
            <person name="Whitman W."/>
        </authorList>
    </citation>
    <scope>NUCLEOTIDE SEQUENCE [LARGE SCALE GENOMIC DNA]</scope>
    <source>
        <strain evidence="1 2">SEMIA 4013</strain>
    </source>
</reference>
<comment type="caution">
    <text evidence="1">The sequence shown here is derived from an EMBL/GenBank/DDBJ whole genome shotgun (WGS) entry which is preliminary data.</text>
</comment>
<dbReference type="RefSeq" id="WP_051743615.1">
    <property type="nucleotide sequence ID" value="NZ_CP099647.1"/>
</dbReference>
<dbReference type="AlphaFoldDB" id="A0AAW3UYH6"/>
<dbReference type="Proteomes" id="UP000518681">
    <property type="component" value="Unassembled WGS sequence"/>
</dbReference>
<dbReference type="EMBL" id="JACIIK010000006">
    <property type="protein sequence ID" value="MBB6202515.1"/>
    <property type="molecule type" value="Genomic_DNA"/>
</dbReference>
<proteinExistence type="predicted"/>
<accession>A0AAW3UYH6</accession>
<gene>
    <name evidence="1" type="ORF">GGD69_003383</name>
</gene>
<name>A0AAW3UYH6_9BURK</name>
<evidence type="ECO:0000313" key="2">
    <source>
        <dbReference type="Proteomes" id="UP000518681"/>
    </source>
</evidence>
<evidence type="ECO:0000313" key="1">
    <source>
        <dbReference type="EMBL" id="MBB6202515.1"/>
    </source>
</evidence>
<organism evidence="1 2">
    <name type="scientific">Paraburkholderia fungorum</name>
    <dbReference type="NCBI Taxonomy" id="134537"/>
    <lineage>
        <taxon>Bacteria</taxon>
        <taxon>Pseudomonadati</taxon>
        <taxon>Pseudomonadota</taxon>
        <taxon>Betaproteobacteria</taxon>
        <taxon>Burkholderiales</taxon>
        <taxon>Burkholderiaceae</taxon>
        <taxon>Paraburkholderia</taxon>
    </lineage>
</organism>
<protein>
    <submittedName>
        <fullName evidence="1">Uncharacterized protein</fullName>
    </submittedName>
</protein>